<keyword evidence="1" id="KW-0812">Transmembrane</keyword>
<evidence type="ECO:0000313" key="2">
    <source>
        <dbReference type="EMBL" id="HIZ69181.1"/>
    </source>
</evidence>
<keyword evidence="1" id="KW-1133">Transmembrane helix</keyword>
<reference evidence="2" key="2">
    <citation type="submission" date="2021-04" db="EMBL/GenBank/DDBJ databases">
        <authorList>
            <person name="Gilroy R."/>
        </authorList>
    </citation>
    <scope>NUCLEOTIDE SEQUENCE</scope>
    <source>
        <strain evidence="2">ChiHecec3B27-8219</strain>
    </source>
</reference>
<gene>
    <name evidence="2" type="ORF">H9966_04740</name>
</gene>
<dbReference type="AlphaFoldDB" id="A0A9D2FYT3"/>
<reference evidence="2" key="1">
    <citation type="journal article" date="2021" name="PeerJ">
        <title>Extensive microbial diversity within the chicken gut microbiome revealed by metagenomics and culture.</title>
        <authorList>
            <person name="Gilroy R."/>
            <person name="Ravi A."/>
            <person name="Getino M."/>
            <person name="Pursley I."/>
            <person name="Horton D.L."/>
            <person name="Alikhan N.F."/>
            <person name="Baker D."/>
            <person name="Gharbi K."/>
            <person name="Hall N."/>
            <person name="Watson M."/>
            <person name="Adriaenssens E.M."/>
            <person name="Foster-Nyarko E."/>
            <person name="Jarju S."/>
            <person name="Secka A."/>
            <person name="Antonio M."/>
            <person name="Oren A."/>
            <person name="Chaudhuri R.R."/>
            <person name="La Ragione R."/>
            <person name="Hildebrand F."/>
            <person name="Pallen M.J."/>
        </authorList>
    </citation>
    <scope>NUCLEOTIDE SEQUENCE</scope>
    <source>
        <strain evidence="2">ChiHecec3B27-8219</strain>
    </source>
</reference>
<dbReference type="InterPro" id="IPR016833">
    <property type="entry name" value="Put_Na-Bile_cotransptr"/>
</dbReference>
<dbReference type="Pfam" id="PF13593">
    <property type="entry name" value="SBF_like"/>
    <property type="match status" value="1"/>
</dbReference>
<feature type="transmembrane region" description="Helical" evidence="1">
    <location>
        <begin position="234"/>
        <end position="254"/>
    </location>
</feature>
<sequence length="321" mass="35322">MKSRVIRFVKDWTLPISIGLGSAIYLVFSHIHSLDGLTSGLEPFWEMCLPFCTFWVLYVTFCKVDFHKMRPARWHFLVLLAQFLIVAIIVSLAYFLELSGNTRLMMESLLACAISPVATAAPVVTQKLGGNLEEMTACAFLSNILSAVLIPVSFTLISDNQEITFLQGVGKISADVALVLLLPLACAYVTKHYLHGLHRRVVGVRDLAYYLWCVNLVLVSGITVRNIANAPTSGPFLLLIAAAVMMACALLFWLGRTLGKPFNASVNGGQALMQKNTAFAIWVANTYLNPLSAVGPGCYILWQNIVNSVEIWAHGRQANRS</sequence>
<organism evidence="2 3">
    <name type="scientific">Candidatus Prevotella avicola</name>
    <dbReference type="NCBI Taxonomy" id="2838738"/>
    <lineage>
        <taxon>Bacteria</taxon>
        <taxon>Pseudomonadati</taxon>
        <taxon>Bacteroidota</taxon>
        <taxon>Bacteroidia</taxon>
        <taxon>Bacteroidales</taxon>
        <taxon>Prevotellaceae</taxon>
        <taxon>Prevotella</taxon>
    </lineage>
</organism>
<dbReference type="Proteomes" id="UP000824055">
    <property type="component" value="Unassembled WGS sequence"/>
</dbReference>
<dbReference type="EMBL" id="DXBE01000037">
    <property type="protein sequence ID" value="HIZ69181.1"/>
    <property type="molecule type" value="Genomic_DNA"/>
</dbReference>
<accession>A0A9D2FYT3</accession>
<name>A0A9D2FYT3_9BACT</name>
<evidence type="ECO:0000313" key="3">
    <source>
        <dbReference type="Proteomes" id="UP000824055"/>
    </source>
</evidence>
<comment type="caution">
    <text evidence="2">The sequence shown here is derived from an EMBL/GenBank/DDBJ whole genome shotgun (WGS) entry which is preliminary data.</text>
</comment>
<protein>
    <submittedName>
        <fullName evidence="2">Transporter</fullName>
    </submittedName>
</protein>
<feature type="transmembrane region" description="Helical" evidence="1">
    <location>
        <begin position="74"/>
        <end position="96"/>
    </location>
</feature>
<dbReference type="Gene3D" id="1.20.1530.20">
    <property type="match status" value="1"/>
</dbReference>
<feature type="transmembrane region" description="Helical" evidence="1">
    <location>
        <begin position="44"/>
        <end position="62"/>
    </location>
</feature>
<feature type="transmembrane region" description="Helical" evidence="1">
    <location>
        <begin position="209"/>
        <end position="228"/>
    </location>
</feature>
<keyword evidence="1" id="KW-0472">Membrane</keyword>
<feature type="transmembrane region" description="Helical" evidence="1">
    <location>
        <begin position="137"/>
        <end position="157"/>
    </location>
</feature>
<feature type="transmembrane region" description="Helical" evidence="1">
    <location>
        <begin position="108"/>
        <end position="125"/>
    </location>
</feature>
<feature type="transmembrane region" description="Helical" evidence="1">
    <location>
        <begin position="169"/>
        <end position="189"/>
    </location>
</feature>
<evidence type="ECO:0000256" key="1">
    <source>
        <dbReference type="SAM" id="Phobius"/>
    </source>
</evidence>
<dbReference type="InterPro" id="IPR038770">
    <property type="entry name" value="Na+/solute_symporter_sf"/>
</dbReference>
<proteinExistence type="predicted"/>
<feature type="transmembrane region" description="Helical" evidence="1">
    <location>
        <begin position="12"/>
        <end position="32"/>
    </location>
</feature>